<feature type="transmembrane region" description="Helical" evidence="7">
    <location>
        <begin position="446"/>
        <end position="464"/>
    </location>
</feature>
<keyword evidence="6 7" id="KW-0472">Membrane</keyword>
<dbReference type="PROSITE" id="PS51202">
    <property type="entry name" value="RCK_C"/>
    <property type="match status" value="2"/>
</dbReference>
<keyword evidence="10" id="KW-1185">Reference proteome</keyword>
<organism evidence="9 10">
    <name type="scientific">Thiothrix caldifontis</name>
    <dbReference type="NCBI Taxonomy" id="525918"/>
    <lineage>
        <taxon>Bacteria</taxon>
        <taxon>Pseudomonadati</taxon>
        <taxon>Pseudomonadota</taxon>
        <taxon>Gammaproteobacteria</taxon>
        <taxon>Thiotrichales</taxon>
        <taxon>Thiotrichaceae</taxon>
        <taxon>Thiothrix</taxon>
    </lineage>
</organism>
<keyword evidence="2" id="KW-0813">Transport</keyword>
<dbReference type="InterPro" id="IPR004680">
    <property type="entry name" value="Cit_transptr-like_dom"/>
</dbReference>
<dbReference type="EMBL" id="FNQP01000014">
    <property type="protein sequence ID" value="SEA80067.1"/>
    <property type="molecule type" value="Genomic_DNA"/>
</dbReference>
<dbReference type="OrthoDB" id="9809303at2"/>
<feature type="transmembrane region" description="Helical" evidence="7">
    <location>
        <begin position="484"/>
        <end position="502"/>
    </location>
</feature>
<dbReference type="InterPro" id="IPR031312">
    <property type="entry name" value="Na/sul_symport_CS"/>
</dbReference>
<feature type="transmembrane region" description="Helical" evidence="7">
    <location>
        <begin position="422"/>
        <end position="439"/>
    </location>
</feature>
<feature type="transmembrane region" description="Helical" evidence="7">
    <location>
        <begin position="6"/>
        <end position="21"/>
    </location>
</feature>
<protein>
    <submittedName>
        <fullName evidence="9">Di-and tricarboxylate transporter</fullName>
    </submittedName>
</protein>
<evidence type="ECO:0000256" key="1">
    <source>
        <dbReference type="ARBA" id="ARBA00004141"/>
    </source>
</evidence>
<feature type="transmembrane region" description="Helical" evidence="7">
    <location>
        <begin position="139"/>
        <end position="160"/>
    </location>
</feature>
<evidence type="ECO:0000313" key="10">
    <source>
        <dbReference type="Proteomes" id="UP000199397"/>
    </source>
</evidence>
<accession>A0A1H4E5F5</accession>
<proteinExistence type="predicted"/>
<keyword evidence="3 7" id="KW-0812">Transmembrane</keyword>
<name>A0A1H4E5F5_9GAMM</name>
<evidence type="ECO:0000256" key="7">
    <source>
        <dbReference type="SAM" id="Phobius"/>
    </source>
</evidence>
<dbReference type="SUPFAM" id="SSF116726">
    <property type="entry name" value="TrkA C-terminal domain-like"/>
    <property type="match status" value="2"/>
</dbReference>
<reference evidence="9 10" key="1">
    <citation type="submission" date="2016-10" db="EMBL/GenBank/DDBJ databases">
        <authorList>
            <person name="de Groot N.N."/>
        </authorList>
    </citation>
    <scope>NUCLEOTIDE SEQUENCE [LARGE SCALE GENOMIC DNA]</scope>
    <source>
        <strain evidence="9 10">DSM 21228</strain>
    </source>
</reference>
<dbReference type="PANTHER" id="PTHR43652:SF2">
    <property type="entry name" value="BASIC AMINO ACID ANTIPORTER YFCC-RELATED"/>
    <property type="match status" value="1"/>
</dbReference>
<keyword evidence="4" id="KW-0677">Repeat</keyword>
<gene>
    <name evidence="9" type="ORF">SAMN05660964_02463</name>
</gene>
<dbReference type="PANTHER" id="PTHR43652">
    <property type="entry name" value="BASIC AMINO ACID ANTIPORTER YFCC-RELATED"/>
    <property type="match status" value="1"/>
</dbReference>
<dbReference type="PROSITE" id="PS01271">
    <property type="entry name" value="NA_SULFATE"/>
    <property type="match status" value="1"/>
</dbReference>
<dbReference type="InterPro" id="IPR006037">
    <property type="entry name" value="RCK_C"/>
</dbReference>
<evidence type="ECO:0000256" key="2">
    <source>
        <dbReference type="ARBA" id="ARBA00022448"/>
    </source>
</evidence>
<dbReference type="Pfam" id="PF03600">
    <property type="entry name" value="CitMHS"/>
    <property type="match status" value="1"/>
</dbReference>
<dbReference type="GO" id="GO:0005886">
    <property type="term" value="C:plasma membrane"/>
    <property type="evidence" value="ECO:0007669"/>
    <property type="project" value="TreeGrafter"/>
</dbReference>
<evidence type="ECO:0000313" key="9">
    <source>
        <dbReference type="EMBL" id="SEA80067.1"/>
    </source>
</evidence>
<feature type="transmembrane region" description="Helical" evidence="7">
    <location>
        <begin position="523"/>
        <end position="546"/>
    </location>
</feature>
<feature type="domain" description="RCK C-terminal" evidence="8">
    <location>
        <begin position="293"/>
        <end position="382"/>
    </location>
</feature>
<evidence type="ECO:0000256" key="5">
    <source>
        <dbReference type="ARBA" id="ARBA00022989"/>
    </source>
</evidence>
<dbReference type="RefSeq" id="WP_093069045.1">
    <property type="nucleotide sequence ID" value="NZ_FNQP01000014.1"/>
</dbReference>
<evidence type="ECO:0000256" key="6">
    <source>
        <dbReference type="ARBA" id="ARBA00023136"/>
    </source>
</evidence>
<feature type="transmembrane region" description="Helical" evidence="7">
    <location>
        <begin position="28"/>
        <end position="52"/>
    </location>
</feature>
<feature type="transmembrane region" description="Helical" evidence="7">
    <location>
        <begin position="172"/>
        <end position="195"/>
    </location>
</feature>
<dbReference type="InterPro" id="IPR051679">
    <property type="entry name" value="DASS-Related_Transporters"/>
</dbReference>
<feature type="transmembrane region" description="Helical" evidence="7">
    <location>
        <begin position="566"/>
        <end position="586"/>
    </location>
</feature>
<feature type="domain" description="RCK C-terminal" evidence="8">
    <location>
        <begin position="201"/>
        <end position="288"/>
    </location>
</feature>
<evidence type="ECO:0000256" key="4">
    <source>
        <dbReference type="ARBA" id="ARBA00022737"/>
    </source>
</evidence>
<comment type="subcellular location">
    <subcellularLocation>
        <location evidence="1">Membrane</location>
        <topology evidence="1">Multi-pass membrane protein</topology>
    </subcellularLocation>
</comment>
<dbReference type="AlphaFoldDB" id="A0A1H4E5F5"/>
<sequence length="588" mass="63024">MGWEGILSTLLVVGVLGFLALSRITPDLILMAALIILLVSGVVTPEVAFAGFGNTGLMTIAALYVVAAGLRETGAIQCITRRLLGQPSTVREAQFRMLLPTAGLSAFLNNTTVVAMLIPAIQEWCQRLKLPPSKLLMPLSFAAILGGTCTLIGTSTNLVVNGLLQKSGYPGLGMFDISSVGLVLLLAAGAFLLLFSSRLLPDRGGVNEGLESLREYRVDMLVEGSTLAGQSLSAAGLLNLGYGYLTELGRGKVIIRHPAHDFVLREDDRLSFVGAPRCAQELRSIQGLKPANDDIQRLDIVHFRRRLVEAVIGPDFPFLGMTLEECDFLGSYQAVVLSVSRGSESNLPDRGLGARLQVGDTLLMEAGKEFTNQYRFRKDFLLVSALEDSSPPNFQKAQLALGILAAMVLLSAFKIVPILQAAWLAAGVMLITGCMNAGLARRSIDFSVLTVIGASFALGEAMNSSGAAKFLAEFLMFNGQLTPVLMLVLVYALTAIFTELITNNASAVLMYPIAGSVAEQLGVNFMPFAIAIMFAASASFITPIGYQTNLMVYGPGGYRMSDYLRLGVPFSILTGCVTIPAILWFWPF</sequence>
<keyword evidence="5 7" id="KW-1133">Transmembrane helix</keyword>
<feature type="transmembrane region" description="Helical" evidence="7">
    <location>
        <begin position="97"/>
        <end position="118"/>
    </location>
</feature>
<dbReference type="GO" id="GO:0008324">
    <property type="term" value="F:monoatomic cation transmembrane transporter activity"/>
    <property type="evidence" value="ECO:0007669"/>
    <property type="project" value="InterPro"/>
</dbReference>
<evidence type="ECO:0000256" key="3">
    <source>
        <dbReference type="ARBA" id="ARBA00022692"/>
    </source>
</evidence>
<dbReference type="Gene3D" id="3.30.70.1450">
    <property type="entry name" value="Regulator of K+ conductance, C-terminal domain"/>
    <property type="match status" value="1"/>
</dbReference>
<dbReference type="STRING" id="525918.SAMN05660964_02463"/>
<dbReference type="GO" id="GO:0006813">
    <property type="term" value="P:potassium ion transport"/>
    <property type="evidence" value="ECO:0007669"/>
    <property type="project" value="InterPro"/>
</dbReference>
<dbReference type="InterPro" id="IPR036721">
    <property type="entry name" value="RCK_C_sf"/>
</dbReference>
<evidence type="ECO:0000259" key="8">
    <source>
        <dbReference type="PROSITE" id="PS51202"/>
    </source>
</evidence>
<dbReference type="Proteomes" id="UP000199397">
    <property type="component" value="Unassembled WGS sequence"/>
</dbReference>